<gene>
    <name evidence="6" type="primary">rps19</name>
</gene>
<dbReference type="InterPro" id="IPR001266">
    <property type="entry name" value="Ribosomal_eS19"/>
</dbReference>
<reference evidence="6" key="1">
    <citation type="journal article" date="2007" name="BMC Evol. Biol.">
        <title>Translational machinery of the chaetognath Spadella cephaloptera: a transcriptomic approach to the analysis of cytosolic ribosomal protein genes and their expression.</title>
        <authorList>
            <person name="Barthelemy R."/>
            <person name="Chenuil A."/>
            <person name="Blanquart S."/>
            <person name="Casanova J.-P."/>
            <person name="Faure E."/>
        </authorList>
    </citation>
    <scope>NUCLEOTIDE SEQUENCE</scope>
    <source>
        <tissue evidence="6">Whole animal</tissue>
    </source>
</reference>
<evidence type="ECO:0000256" key="3">
    <source>
        <dbReference type="ARBA" id="ARBA00023274"/>
    </source>
</evidence>
<protein>
    <recommendedName>
        <fullName evidence="4">Small ribosomal subunit protein eS19</fullName>
    </recommendedName>
    <alternativeName>
        <fullName evidence="5">40S ribosomal protein S19</fullName>
    </alternativeName>
</protein>
<comment type="similarity">
    <text evidence="1">Belongs to the eukaryotic ribosomal protein eS19 family.</text>
</comment>
<evidence type="ECO:0000256" key="5">
    <source>
        <dbReference type="ARBA" id="ARBA00035466"/>
    </source>
</evidence>
<dbReference type="GO" id="GO:0006412">
    <property type="term" value="P:translation"/>
    <property type="evidence" value="ECO:0007669"/>
    <property type="project" value="InterPro"/>
</dbReference>
<dbReference type="InterPro" id="IPR036388">
    <property type="entry name" value="WH-like_DNA-bd_sf"/>
</dbReference>
<dbReference type="SUPFAM" id="SSF46785">
    <property type="entry name" value="Winged helix' DNA-binding domain"/>
    <property type="match status" value="1"/>
</dbReference>
<dbReference type="EMBL" id="BN001071">
    <property type="protein sequence ID" value="CAL69109.1"/>
    <property type="molecule type" value="mRNA"/>
</dbReference>
<dbReference type="AlphaFoldDB" id="A8E6C2"/>
<evidence type="ECO:0000256" key="1">
    <source>
        <dbReference type="ARBA" id="ARBA00010014"/>
    </source>
</evidence>
<dbReference type="InterPro" id="IPR036390">
    <property type="entry name" value="WH_DNA-bd_sf"/>
</dbReference>
<evidence type="ECO:0000256" key="2">
    <source>
        <dbReference type="ARBA" id="ARBA00022980"/>
    </source>
</evidence>
<dbReference type="GO" id="GO:0000028">
    <property type="term" value="P:ribosomal small subunit assembly"/>
    <property type="evidence" value="ECO:0007669"/>
    <property type="project" value="TreeGrafter"/>
</dbReference>
<dbReference type="GO" id="GO:0003735">
    <property type="term" value="F:structural constituent of ribosome"/>
    <property type="evidence" value="ECO:0007669"/>
    <property type="project" value="InterPro"/>
</dbReference>
<keyword evidence="2 6" id="KW-0689">Ribosomal protein</keyword>
<dbReference type="FunFam" id="1.10.10.10:FF:000118">
    <property type="entry name" value="40S ribosomal protein S19"/>
    <property type="match status" value="1"/>
</dbReference>
<keyword evidence="3" id="KW-0687">Ribonucleoprotein</keyword>
<sequence>MSSVKDVNQQAFVIGFADFLKKSGKMTVPDWADLIKLSRAKEQGPVNEDWYFVRAASVARHLYIRAPVGVGAFTKIYGGRKRNGSAPAHFTRSYKSVSRRVLQSLEEMKLVEKDGNGGRKLTSQGRRDLDRIAAQIAKN</sequence>
<dbReference type="SMART" id="SM01413">
    <property type="entry name" value="Ribosomal_S19e"/>
    <property type="match status" value="1"/>
</dbReference>
<evidence type="ECO:0000256" key="4">
    <source>
        <dbReference type="ARBA" id="ARBA00035143"/>
    </source>
</evidence>
<dbReference type="GO" id="GO:0022627">
    <property type="term" value="C:cytosolic small ribosomal subunit"/>
    <property type="evidence" value="ECO:0007669"/>
    <property type="project" value="TreeGrafter"/>
</dbReference>
<accession>A8E6C2</accession>
<dbReference type="PANTHER" id="PTHR11710:SF0">
    <property type="entry name" value="40S RIBOSOMAL PROTEIN S19"/>
    <property type="match status" value="1"/>
</dbReference>
<dbReference type="GO" id="GO:0003723">
    <property type="term" value="F:RNA binding"/>
    <property type="evidence" value="ECO:0007669"/>
    <property type="project" value="TreeGrafter"/>
</dbReference>
<organism evidence="6">
    <name type="scientific">Spadella cephaloptera</name>
    <dbReference type="NCBI Taxonomy" id="52888"/>
    <lineage>
        <taxon>Eukaryota</taxon>
        <taxon>Metazoa</taxon>
        <taxon>Spiralia</taxon>
        <taxon>Gnathifera</taxon>
        <taxon>Chaetognatha</taxon>
        <taxon>Sagittoidea</taxon>
        <taxon>Phragmophora</taxon>
        <taxon>Spadellidae</taxon>
        <taxon>Spadella</taxon>
    </lineage>
</organism>
<dbReference type="Pfam" id="PF01090">
    <property type="entry name" value="Ribosomal_S19e"/>
    <property type="match status" value="1"/>
</dbReference>
<proteinExistence type="evidence at transcript level"/>
<name>A8E6C2_9BILA</name>
<evidence type="ECO:0000313" key="6">
    <source>
        <dbReference type="EMBL" id="CAL69109.1"/>
    </source>
</evidence>
<dbReference type="PANTHER" id="PTHR11710">
    <property type="entry name" value="40S RIBOSOMAL PROTEIN S19"/>
    <property type="match status" value="1"/>
</dbReference>
<dbReference type="Gene3D" id="1.10.10.10">
    <property type="entry name" value="Winged helix-like DNA-binding domain superfamily/Winged helix DNA-binding domain"/>
    <property type="match status" value="1"/>
</dbReference>